<dbReference type="InterPro" id="IPR046347">
    <property type="entry name" value="bZIP_sf"/>
</dbReference>
<dbReference type="PROSITE" id="PS50217">
    <property type="entry name" value="BZIP"/>
    <property type="match status" value="1"/>
</dbReference>
<dbReference type="InterPro" id="IPR004827">
    <property type="entry name" value="bZIP"/>
</dbReference>
<dbReference type="PROSITE" id="PS00036">
    <property type="entry name" value="BZIP_BASIC"/>
    <property type="match status" value="1"/>
</dbReference>
<sequence>MMSNMQDSPYLSPPAEFLSYVDDITKLTSTSTIDPSKLYADVASYDHSSTNTERALSPSTAIASGSVAKSEADDDYGFSKFAAERDATRNEEDLDEDTRLLMSEEGRKLSSKERRQLRNKVSARNFRERRKEYITHLESLVSKHQNEAQTYKVQVDTLKGEKDELANELSRLKISISAALESNKLAQQQTLCGAANTTRTLSRSSTPTREMNLIPSMTKDVNPYSANSMFNVDWPLSNMASPSSGTFDFNLHNYTSVFSAHPLPNDPTFSEKELLGKGMAQSTTPSECLEVFDRVLSSILGDNWSSSLQLPLDDSSA</sequence>
<dbReference type="AlphaFoldDB" id="R4XD10"/>
<dbReference type="PANTHER" id="PTHR40621">
    <property type="entry name" value="TRANSCRIPTION FACTOR KAPC-RELATED"/>
    <property type="match status" value="1"/>
</dbReference>
<comment type="subcellular location">
    <subcellularLocation>
        <location evidence="1">Nucleus</location>
    </subcellularLocation>
</comment>
<dbReference type="Pfam" id="PF00170">
    <property type="entry name" value="bZIP_1"/>
    <property type="match status" value="1"/>
</dbReference>
<name>R4XD10_TAPDE</name>
<evidence type="ECO:0000256" key="2">
    <source>
        <dbReference type="ARBA" id="ARBA00023242"/>
    </source>
</evidence>
<keyword evidence="3" id="KW-0175">Coiled coil</keyword>
<evidence type="ECO:0000256" key="3">
    <source>
        <dbReference type="SAM" id="Coils"/>
    </source>
</evidence>
<evidence type="ECO:0000313" key="7">
    <source>
        <dbReference type="Proteomes" id="UP000013776"/>
    </source>
</evidence>
<protein>
    <recommendedName>
        <fullName evidence="5">BZIP domain-containing protein</fullName>
    </recommendedName>
</protein>
<evidence type="ECO:0000256" key="4">
    <source>
        <dbReference type="SAM" id="MobiDB-lite"/>
    </source>
</evidence>
<dbReference type="EMBL" id="CAHR02000171">
    <property type="protein sequence ID" value="CCG83699.1"/>
    <property type="molecule type" value="Genomic_DNA"/>
</dbReference>
<dbReference type="GO" id="GO:0001228">
    <property type="term" value="F:DNA-binding transcription activator activity, RNA polymerase II-specific"/>
    <property type="evidence" value="ECO:0007669"/>
    <property type="project" value="TreeGrafter"/>
</dbReference>
<dbReference type="SMART" id="SM00338">
    <property type="entry name" value="BRLZ"/>
    <property type="match status" value="1"/>
</dbReference>
<dbReference type="InterPro" id="IPR050936">
    <property type="entry name" value="AP-1-like"/>
</dbReference>
<comment type="caution">
    <text evidence="6">The sequence shown here is derived from an EMBL/GenBank/DDBJ whole genome shotgun (WGS) entry which is preliminary data.</text>
</comment>
<evidence type="ECO:0000259" key="5">
    <source>
        <dbReference type="PROSITE" id="PS50217"/>
    </source>
</evidence>
<proteinExistence type="predicted"/>
<feature type="domain" description="BZIP" evidence="5">
    <location>
        <begin position="109"/>
        <end position="172"/>
    </location>
</feature>
<gene>
    <name evidence="6" type="ORF">TAPDE_003901</name>
</gene>
<dbReference type="OrthoDB" id="5571888at2759"/>
<organism evidence="6 7">
    <name type="scientific">Taphrina deformans (strain PYCC 5710 / ATCC 11124 / CBS 356.35 / IMI 108563 / JCM 9778 / NBRC 8474)</name>
    <name type="common">Peach leaf curl fungus</name>
    <name type="synonym">Lalaria deformans</name>
    <dbReference type="NCBI Taxonomy" id="1097556"/>
    <lineage>
        <taxon>Eukaryota</taxon>
        <taxon>Fungi</taxon>
        <taxon>Dikarya</taxon>
        <taxon>Ascomycota</taxon>
        <taxon>Taphrinomycotina</taxon>
        <taxon>Taphrinomycetes</taxon>
        <taxon>Taphrinales</taxon>
        <taxon>Taphrinaceae</taxon>
        <taxon>Taphrina</taxon>
    </lineage>
</organism>
<feature type="region of interest" description="Disordered" evidence="4">
    <location>
        <begin position="86"/>
        <end position="116"/>
    </location>
</feature>
<dbReference type="VEuPathDB" id="FungiDB:TAPDE_003901"/>
<dbReference type="CDD" id="cd14810">
    <property type="entry name" value="bZIP_u1"/>
    <property type="match status" value="1"/>
</dbReference>
<reference evidence="6 7" key="1">
    <citation type="journal article" date="2013" name="MBio">
        <title>Genome sequencing of the plant pathogen Taphrina deformans, the causal agent of peach leaf curl.</title>
        <authorList>
            <person name="Cisse O.H."/>
            <person name="Almeida J.M.G.C.F."/>
            <person name="Fonseca A."/>
            <person name="Kumar A.A."/>
            <person name="Salojaervi J."/>
            <person name="Overmyer K."/>
            <person name="Hauser P.M."/>
            <person name="Pagni M."/>
        </authorList>
    </citation>
    <scope>NUCLEOTIDE SEQUENCE [LARGE SCALE GENOMIC DNA]</scope>
    <source>
        <strain evidence="7">PYCC 5710 / ATCC 11124 / CBS 356.35 / IMI 108563 / JCM 9778 / NBRC 8474</strain>
    </source>
</reference>
<feature type="coiled-coil region" evidence="3">
    <location>
        <begin position="141"/>
        <end position="182"/>
    </location>
</feature>
<accession>R4XD10</accession>
<dbReference type="Proteomes" id="UP000013776">
    <property type="component" value="Unassembled WGS sequence"/>
</dbReference>
<dbReference type="GO" id="GO:0000976">
    <property type="term" value="F:transcription cis-regulatory region binding"/>
    <property type="evidence" value="ECO:0007669"/>
    <property type="project" value="InterPro"/>
</dbReference>
<dbReference type="eggNOG" id="ENOG502S357">
    <property type="taxonomic scope" value="Eukaryota"/>
</dbReference>
<dbReference type="SUPFAM" id="SSF57959">
    <property type="entry name" value="Leucine zipper domain"/>
    <property type="match status" value="1"/>
</dbReference>
<dbReference type="PANTHER" id="PTHR40621:SF10">
    <property type="entry name" value="BZIP DOMAIN-CONTAINING PROTEIN"/>
    <property type="match status" value="1"/>
</dbReference>
<dbReference type="Gene3D" id="1.20.5.170">
    <property type="match status" value="1"/>
</dbReference>
<keyword evidence="7" id="KW-1185">Reference proteome</keyword>
<evidence type="ECO:0000256" key="1">
    <source>
        <dbReference type="ARBA" id="ARBA00004123"/>
    </source>
</evidence>
<dbReference type="STRING" id="1097556.R4XD10"/>
<evidence type="ECO:0000313" key="6">
    <source>
        <dbReference type="EMBL" id="CCG83699.1"/>
    </source>
</evidence>
<dbReference type="GO" id="GO:0090575">
    <property type="term" value="C:RNA polymerase II transcription regulator complex"/>
    <property type="evidence" value="ECO:0007669"/>
    <property type="project" value="TreeGrafter"/>
</dbReference>
<keyword evidence="2" id="KW-0539">Nucleus</keyword>